<protein>
    <submittedName>
        <fullName evidence="1">Uncharacterized protein</fullName>
    </submittedName>
</protein>
<dbReference type="AlphaFoldDB" id="A0A699X4Y3"/>
<evidence type="ECO:0000313" key="1">
    <source>
        <dbReference type="EMBL" id="GFD55142.1"/>
    </source>
</evidence>
<comment type="caution">
    <text evidence="1">The sequence shown here is derived from an EMBL/GenBank/DDBJ whole genome shotgun (WGS) entry which is preliminary data.</text>
</comment>
<name>A0A699X4Y3_TANCI</name>
<proteinExistence type="predicted"/>
<gene>
    <name evidence="1" type="ORF">Tci_927111</name>
</gene>
<sequence>RGSPCRGRKYPTSRCASNPSARLCARGARGRKACLRVAATALYECEWGARPGAPRGTSTGCPCSSARFCVPGWPGSGRRAGGSCRRAR</sequence>
<feature type="non-terminal residue" evidence="1">
    <location>
        <position position="1"/>
    </location>
</feature>
<dbReference type="EMBL" id="BKCJ011814465">
    <property type="protein sequence ID" value="GFD55142.1"/>
    <property type="molecule type" value="Genomic_DNA"/>
</dbReference>
<organism evidence="1">
    <name type="scientific">Tanacetum cinerariifolium</name>
    <name type="common">Dalmatian daisy</name>
    <name type="synonym">Chrysanthemum cinerariifolium</name>
    <dbReference type="NCBI Taxonomy" id="118510"/>
    <lineage>
        <taxon>Eukaryota</taxon>
        <taxon>Viridiplantae</taxon>
        <taxon>Streptophyta</taxon>
        <taxon>Embryophyta</taxon>
        <taxon>Tracheophyta</taxon>
        <taxon>Spermatophyta</taxon>
        <taxon>Magnoliopsida</taxon>
        <taxon>eudicotyledons</taxon>
        <taxon>Gunneridae</taxon>
        <taxon>Pentapetalae</taxon>
        <taxon>asterids</taxon>
        <taxon>campanulids</taxon>
        <taxon>Asterales</taxon>
        <taxon>Asteraceae</taxon>
        <taxon>Asteroideae</taxon>
        <taxon>Anthemideae</taxon>
        <taxon>Anthemidinae</taxon>
        <taxon>Tanacetum</taxon>
    </lineage>
</organism>
<reference evidence="1" key="1">
    <citation type="journal article" date="2019" name="Sci. Rep.">
        <title>Draft genome of Tanacetum cinerariifolium, the natural source of mosquito coil.</title>
        <authorList>
            <person name="Yamashiro T."/>
            <person name="Shiraishi A."/>
            <person name="Satake H."/>
            <person name="Nakayama K."/>
        </authorList>
    </citation>
    <scope>NUCLEOTIDE SEQUENCE</scope>
</reference>
<accession>A0A699X4Y3</accession>